<dbReference type="GO" id="GO:0004053">
    <property type="term" value="F:arginase activity"/>
    <property type="evidence" value="ECO:0007669"/>
    <property type="project" value="TreeGrafter"/>
</dbReference>
<keyword evidence="2" id="KW-0378">Hydrolase</keyword>
<dbReference type="AlphaFoldDB" id="A0A916WJR6"/>
<dbReference type="EMBL" id="BMGB01000001">
    <property type="protein sequence ID" value="GGB06597.1"/>
    <property type="molecule type" value="Genomic_DNA"/>
</dbReference>
<reference evidence="5" key="1">
    <citation type="journal article" date="2014" name="Int. J. Syst. Evol. Microbiol.">
        <title>Complete genome sequence of Corynebacterium casei LMG S-19264T (=DSM 44701T), isolated from a smear-ripened cheese.</title>
        <authorList>
            <consortium name="US DOE Joint Genome Institute (JGI-PGF)"/>
            <person name="Walter F."/>
            <person name="Albersmeier A."/>
            <person name="Kalinowski J."/>
            <person name="Ruckert C."/>
        </authorList>
    </citation>
    <scope>NUCLEOTIDE SEQUENCE</scope>
    <source>
        <strain evidence="5">CGMCC 1.12813</strain>
    </source>
</reference>
<dbReference type="Gene3D" id="3.40.800.10">
    <property type="entry name" value="Ureohydrolase domain"/>
    <property type="match status" value="1"/>
</dbReference>
<proteinExistence type="inferred from homology"/>
<reference evidence="5" key="2">
    <citation type="submission" date="2020-09" db="EMBL/GenBank/DDBJ databases">
        <authorList>
            <person name="Sun Q."/>
            <person name="Zhou Y."/>
        </authorList>
    </citation>
    <scope>NUCLEOTIDE SEQUENCE</scope>
    <source>
        <strain evidence="5">CGMCC 1.12813</strain>
    </source>
</reference>
<keyword evidence="3" id="KW-0464">Manganese</keyword>
<accession>A0A916WJR6</accession>
<dbReference type="InterPro" id="IPR023696">
    <property type="entry name" value="Ureohydrolase_dom_sf"/>
</dbReference>
<protein>
    <recommendedName>
        <fullName evidence="7">Arginase</fullName>
    </recommendedName>
</protein>
<dbReference type="Proteomes" id="UP000606922">
    <property type="component" value="Unassembled WGS sequence"/>
</dbReference>
<dbReference type="GO" id="GO:0005737">
    <property type="term" value="C:cytoplasm"/>
    <property type="evidence" value="ECO:0007669"/>
    <property type="project" value="TreeGrafter"/>
</dbReference>
<dbReference type="CDD" id="cd09999">
    <property type="entry name" value="Arginase-like_1"/>
    <property type="match status" value="1"/>
</dbReference>
<dbReference type="PANTHER" id="PTHR43782">
    <property type="entry name" value="ARGINASE"/>
    <property type="match status" value="1"/>
</dbReference>
<dbReference type="GO" id="GO:0030145">
    <property type="term" value="F:manganese ion binding"/>
    <property type="evidence" value="ECO:0007669"/>
    <property type="project" value="TreeGrafter"/>
</dbReference>
<dbReference type="PANTHER" id="PTHR43782:SF3">
    <property type="entry name" value="ARGINASE"/>
    <property type="match status" value="1"/>
</dbReference>
<evidence type="ECO:0000256" key="1">
    <source>
        <dbReference type="ARBA" id="ARBA00022723"/>
    </source>
</evidence>
<comment type="similarity">
    <text evidence="4">Belongs to the arginase family.</text>
</comment>
<gene>
    <name evidence="5" type="ORF">GCM10010979_21390</name>
</gene>
<evidence type="ECO:0000256" key="4">
    <source>
        <dbReference type="PROSITE-ProRule" id="PRU00742"/>
    </source>
</evidence>
<evidence type="ECO:0008006" key="7">
    <source>
        <dbReference type="Google" id="ProtNLM"/>
    </source>
</evidence>
<dbReference type="PRINTS" id="PR00116">
    <property type="entry name" value="ARGINASE"/>
</dbReference>
<organism evidence="5 6">
    <name type="scientific">Conyzicola nivalis</name>
    <dbReference type="NCBI Taxonomy" id="1477021"/>
    <lineage>
        <taxon>Bacteria</taxon>
        <taxon>Bacillati</taxon>
        <taxon>Actinomycetota</taxon>
        <taxon>Actinomycetes</taxon>
        <taxon>Micrococcales</taxon>
        <taxon>Microbacteriaceae</taxon>
        <taxon>Conyzicola</taxon>
    </lineage>
</organism>
<evidence type="ECO:0000313" key="5">
    <source>
        <dbReference type="EMBL" id="GGB06597.1"/>
    </source>
</evidence>
<dbReference type="SUPFAM" id="SSF52768">
    <property type="entry name" value="Arginase/deacetylase"/>
    <property type="match status" value="1"/>
</dbReference>
<sequence length="300" mass="31358">MNVLGVPSSAGAYCVGVEKAPAALRRAGLGDVLVAGGAEVMDAGDLTTRRWKPDREHPHVQNLGEEVASMRELADVASILLAEGELLLVLGGSCTVAFGVCAAVARRGGSPSIVYIDRHLDLNTPSSTTEGSLSWMGMAHALGLDGAASELVEATQDTAILEPSRLVYLGVDAATEWERDRVRDLGITVVPQAELTDHPRRAALAAWKALPTGPFVVHLDVDVLDFLDAPLAENVNGRNSGPTLAQLEPALSELLRHPDCVALSIGQLDPAHAVSDDTALPRLVAVLASAIAARQLTEAG</sequence>
<dbReference type="Pfam" id="PF00491">
    <property type="entry name" value="Arginase"/>
    <property type="match status" value="1"/>
</dbReference>
<evidence type="ECO:0000256" key="3">
    <source>
        <dbReference type="ARBA" id="ARBA00023211"/>
    </source>
</evidence>
<keyword evidence="6" id="KW-1185">Reference proteome</keyword>
<keyword evidence="1" id="KW-0479">Metal-binding</keyword>
<name>A0A916WJR6_9MICO</name>
<comment type="caution">
    <text evidence="5">The sequence shown here is derived from an EMBL/GenBank/DDBJ whole genome shotgun (WGS) entry which is preliminary data.</text>
</comment>
<dbReference type="InterPro" id="IPR006035">
    <property type="entry name" value="Ureohydrolase"/>
</dbReference>
<evidence type="ECO:0000313" key="6">
    <source>
        <dbReference type="Proteomes" id="UP000606922"/>
    </source>
</evidence>
<dbReference type="PROSITE" id="PS51409">
    <property type="entry name" value="ARGINASE_2"/>
    <property type="match status" value="1"/>
</dbReference>
<evidence type="ECO:0000256" key="2">
    <source>
        <dbReference type="ARBA" id="ARBA00022801"/>
    </source>
</evidence>